<evidence type="ECO:0000313" key="4">
    <source>
        <dbReference type="Proteomes" id="UP000433876"/>
    </source>
</evidence>
<keyword evidence="2" id="KW-1133">Transmembrane helix</keyword>
<reference evidence="3 4" key="1">
    <citation type="submission" date="2017-07" db="EMBL/GenBank/DDBJ databases">
        <title>Genome sequence of the Sordaria macrospora wild type strain R19027.</title>
        <authorList>
            <person name="Nowrousian M."/>
            <person name="Teichert I."/>
            <person name="Kueck U."/>
        </authorList>
    </citation>
    <scope>NUCLEOTIDE SEQUENCE [LARGE SCALE GENOMIC DNA]</scope>
    <source>
        <strain evidence="3 4">R19027</strain>
        <tissue evidence="3">Mycelium</tissue>
    </source>
</reference>
<feature type="compositionally biased region" description="Basic and acidic residues" evidence="1">
    <location>
        <begin position="375"/>
        <end position="386"/>
    </location>
</feature>
<dbReference type="AlphaFoldDB" id="A0A8S8ZWV5"/>
<keyword evidence="2" id="KW-0812">Transmembrane</keyword>
<feature type="compositionally biased region" description="Polar residues" evidence="1">
    <location>
        <begin position="554"/>
        <end position="568"/>
    </location>
</feature>
<proteinExistence type="predicted"/>
<feature type="transmembrane region" description="Helical" evidence="2">
    <location>
        <begin position="79"/>
        <end position="101"/>
    </location>
</feature>
<gene>
    <name evidence="3" type="ORF">SMACR_02015</name>
</gene>
<dbReference type="EMBL" id="NMPR01000021">
    <property type="protein sequence ID" value="KAA8634503.1"/>
    <property type="molecule type" value="Genomic_DNA"/>
</dbReference>
<sequence length="584" mass="62525">MAIPHVVPALLGAVAILATTSIFVIHIILARSLAQETSSPVKTTAIVAAVFEGLALLTTTFILVSSYVVSCLVRRFNGVLFGVGLFVCSVAAALSIATLVLLSKDSAKLPTEVAGTKTSGFLVGGSVALGVTFAAQFLFQVLQFISVRMGDAGFAGDEECPARQQVKAIPYQQTNPNTEKVRFEDPTVPGRATPRPSYGHSVGNSLSSWRSSLYSVMRPVPSKTHLLASSQYSLPLRIRQSDSIDSTAMREHHTAMREHHTAMREHHTASVATTLNGFDSWDTSSVDPQNRQTVVEGASACSPTMPPAPFLETIPASPMASGQPSPGLPPTDSQLNIGNSLLIPPKSIRRRSRSFSPASMRSLELAREAFTQHATHSETHISESHIHPLFRSDSPTPPAIVSPGTVVVAAPNGGQVLSDKHSIRTLARKRSGSLPAVSSPLSRQGSLESFRTKVTRYEGGSRPGTRAEELREEDEEGLSDEEENENENENENEEDEENDERDHMMMKGKGKATAVSSPSTSPRPSLAHDDPADRAMTPPIPGWILGAGARTSFLGYNQRKNSGQTPTSAPADEEEENVAGASAR</sequence>
<feature type="region of interest" description="Disordered" evidence="1">
    <location>
        <begin position="428"/>
        <end position="584"/>
    </location>
</feature>
<name>A0A8S8ZWV5_SORMA</name>
<feature type="compositionally biased region" description="Acidic residues" evidence="1">
    <location>
        <begin position="470"/>
        <end position="499"/>
    </location>
</feature>
<feature type="transmembrane region" description="Helical" evidence="2">
    <location>
        <begin position="121"/>
        <end position="139"/>
    </location>
</feature>
<dbReference type="VEuPathDB" id="FungiDB:SMAC_02015"/>
<accession>A0A8S8ZWV5</accession>
<organism evidence="3 4">
    <name type="scientific">Sordaria macrospora</name>
    <dbReference type="NCBI Taxonomy" id="5147"/>
    <lineage>
        <taxon>Eukaryota</taxon>
        <taxon>Fungi</taxon>
        <taxon>Dikarya</taxon>
        <taxon>Ascomycota</taxon>
        <taxon>Pezizomycotina</taxon>
        <taxon>Sordariomycetes</taxon>
        <taxon>Sordariomycetidae</taxon>
        <taxon>Sordariales</taxon>
        <taxon>Sordariaceae</taxon>
        <taxon>Sordaria</taxon>
    </lineage>
</organism>
<feature type="region of interest" description="Disordered" evidence="1">
    <location>
        <begin position="374"/>
        <end position="398"/>
    </location>
</feature>
<feature type="compositionally biased region" description="Polar residues" evidence="1">
    <location>
        <begin position="514"/>
        <end position="523"/>
    </location>
</feature>
<feature type="transmembrane region" description="Helical" evidence="2">
    <location>
        <begin position="41"/>
        <end position="67"/>
    </location>
</feature>
<evidence type="ECO:0000256" key="1">
    <source>
        <dbReference type="SAM" id="MobiDB-lite"/>
    </source>
</evidence>
<comment type="caution">
    <text evidence="3">The sequence shown here is derived from an EMBL/GenBank/DDBJ whole genome shotgun (WGS) entry which is preliminary data.</text>
</comment>
<dbReference type="Proteomes" id="UP000433876">
    <property type="component" value="Unassembled WGS sequence"/>
</dbReference>
<feature type="compositionally biased region" description="Polar residues" evidence="1">
    <location>
        <begin position="439"/>
        <end position="449"/>
    </location>
</feature>
<keyword evidence="2" id="KW-0472">Membrane</keyword>
<feature type="region of interest" description="Disordered" evidence="1">
    <location>
        <begin position="168"/>
        <end position="202"/>
    </location>
</feature>
<evidence type="ECO:0000313" key="3">
    <source>
        <dbReference type="EMBL" id="KAA8634503.1"/>
    </source>
</evidence>
<feature type="transmembrane region" description="Helical" evidence="2">
    <location>
        <begin position="6"/>
        <end position="29"/>
    </location>
</feature>
<evidence type="ECO:0000256" key="2">
    <source>
        <dbReference type="SAM" id="Phobius"/>
    </source>
</evidence>
<dbReference type="OMA" id="YSQTMPI"/>
<protein>
    <submittedName>
        <fullName evidence="3">Uncharacterized protein</fullName>
    </submittedName>
</protein>